<protein>
    <submittedName>
        <fullName evidence="2">Putative baseplate assembly protein W</fullName>
    </submittedName>
</protein>
<reference evidence="2 3" key="1">
    <citation type="journal article" date="2011" name="J. Bacteriol.">
        <title>Complete genome sequences of the chemolithoautotrophic Oligotropha carboxidovorans strains OM4 and OM5.</title>
        <authorList>
            <person name="Volland S."/>
            <person name="Rachinger M."/>
            <person name="Strittmatter A."/>
            <person name="Daniel R."/>
            <person name="Gottschalk G."/>
            <person name="Meyer O."/>
        </authorList>
    </citation>
    <scope>NUCLEOTIDE SEQUENCE [LARGE SCALE GENOMIC DNA]</scope>
    <source>
        <strain evidence="3">ATCC 49405 / DSM 1227 / KCTC 32145 / OM5</strain>
    </source>
</reference>
<dbReference type="KEGG" id="ocg:OCA5_c24130"/>
<dbReference type="InterPro" id="IPR007048">
    <property type="entry name" value="IraD/Gp25-like"/>
</dbReference>
<dbReference type="SUPFAM" id="SSF160719">
    <property type="entry name" value="gpW/gp25-like"/>
    <property type="match status" value="1"/>
</dbReference>
<dbReference type="Proteomes" id="UP000007730">
    <property type="component" value="Chromosome"/>
</dbReference>
<dbReference type="OrthoDB" id="9802846at2"/>
<dbReference type="KEGG" id="oca:OCAR_5585"/>
<dbReference type="eggNOG" id="COG3628">
    <property type="taxonomic scope" value="Bacteria"/>
</dbReference>
<name>B6JEF1_AFIC5</name>
<dbReference type="EMBL" id="CP002826">
    <property type="protein sequence ID" value="AEI07109.1"/>
    <property type="molecule type" value="Genomic_DNA"/>
</dbReference>
<gene>
    <name evidence="2" type="ordered locus">OCA5_c24130</name>
</gene>
<dbReference type="Gene3D" id="3.10.450.40">
    <property type="match status" value="1"/>
</dbReference>
<organism evidence="2 3">
    <name type="scientific">Afipia carboxidovorans (strain ATCC 49405 / DSM 1227 / KCTC 32145 / OM5)</name>
    <name type="common">Oligotropha carboxidovorans</name>
    <dbReference type="NCBI Taxonomy" id="504832"/>
    <lineage>
        <taxon>Bacteria</taxon>
        <taxon>Pseudomonadati</taxon>
        <taxon>Pseudomonadota</taxon>
        <taxon>Alphaproteobacteria</taxon>
        <taxon>Hyphomicrobiales</taxon>
        <taxon>Nitrobacteraceae</taxon>
        <taxon>Afipia</taxon>
    </lineage>
</organism>
<accession>B6JEF1</accession>
<dbReference type="AlphaFoldDB" id="B6JEF1"/>
<sequence>MPQIAPFPGAGVDRTTGKVISGWAHVVQSICVIFTTCFGERVMRRWFGSFVPNVLGRKMVPSTVLKFWTAVCVAIDLWEPRYRVTQITPFGDPDAMRLGSLGWQIDGIYMPRGHLGDFTPERGVRTVRFTRSDIGLTVTP</sequence>
<keyword evidence="3" id="KW-1185">Reference proteome</keyword>
<evidence type="ECO:0000313" key="3">
    <source>
        <dbReference type="Proteomes" id="UP000007730"/>
    </source>
</evidence>
<dbReference type="HOGENOM" id="CLU_133204_1_1_5"/>
<proteinExistence type="predicted"/>
<dbReference type="Pfam" id="PF04965">
    <property type="entry name" value="GPW_gp25"/>
    <property type="match status" value="1"/>
</dbReference>
<dbReference type="STRING" id="504832.OCA5_c24130"/>
<evidence type="ECO:0000259" key="1">
    <source>
        <dbReference type="Pfam" id="PF04965"/>
    </source>
</evidence>
<feature type="domain" description="IraD/Gp25-like" evidence="1">
    <location>
        <begin position="24"/>
        <end position="88"/>
    </location>
</feature>
<dbReference type="RefSeq" id="WP_012562745.1">
    <property type="nucleotide sequence ID" value="NC_011386.1"/>
</dbReference>
<evidence type="ECO:0000313" key="2">
    <source>
        <dbReference type="EMBL" id="AEI07109.1"/>
    </source>
</evidence>